<name>A0A0E9PA80_ANGAN</name>
<accession>A0A0E9PA80</accession>
<evidence type="ECO:0000256" key="1">
    <source>
        <dbReference type="SAM" id="MobiDB-lite"/>
    </source>
</evidence>
<reference evidence="2" key="2">
    <citation type="journal article" date="2015" name="Fish Shellfish Immunol.">
        <title>Early steps in the European eel (Anguilla anguilla)-Vibrio vulnificus interaction in the gills: Role of the RtxA13 toxin.</title>
        <authorList>
            <person name="Callol A."/>
            <person name="Pajuelo D."/>
            <person name="Ebbesson L."/>
            <person name="Teles M."/>
            <person name="MacKenzie S."/>
            <person name="Amaro C."/>
        </authorList>
    </citation>
    <scope>NUCLEOTIDE SEQUENCE</scope>
</reference>
<reference evidence="2" key="1">
    <citation type="submission" date="2014-11" db="EMBL/GenBank/DDBJ databases">
        <authorList>
            <person name="Amaro Gonzalez C."/>
        </authorList>
    </citation>
    <scope>NUCLEOTIDE SEQUENCE</scope>
</reference>
<organism evidence="2">
    <name type="scientific">Anguilla anguilla</name>
    <name type="common">European freshwater eel</name>
    <name type="synonym">Muraena anguilla</name>
    <dbReference type="NCBI Taxonomy" id="7936"/>
    <lineage>
        <taxon>Eukaryota</taxon>
        <taxon>Metazoa</taxon>
        <taxon>Chordata</taxon>
        <taxon>Craniata</taxon>
        <taxon>Vertebrata</taxon>
        <taxon>Euteleostomi</taxon>
        <taxon>Actinopterygii</taxon>
        <taxon>Neopterygii</taxon>
        <taxon>Teleostei</taxon>
        <taxon>Anguilliformes</taxon>
        <taxon>Anguillidae</taxon>
        <taxon>Anguilla</taxon>
    </lineage>
</organism>
<feature type="region of interest" description="Disordered" evidence="1">
    <location>
        <begin position="1"/>
        <end position="20"/>
    </location>
</feature>
<dbReference type="AlphaFoldDB" id="A0A0E9PA80"/>
<sequence length="20" mass="2210">MSTDQIIIMMPRPAGSEKTC</sequence>
<evidence type="ECO:0000313" key="2">
    <source>
        <dbReference type="EMBL" id="JAH00728.1"/>
    </source>
</evidence>
<protein>
    <submittedName>
        <fullName evidence="2">Uncharacterized protein</fullName>
    </submittedName>
</protein>
<proteinExistence type="predicted"/>
<dbReference type="EMBL" id="GBXM01107849">
    <property type="protein sequence ID" value="JAH00728.1"/>
    <property type="molecule type" value="Transcribed_RNA"/>
</dbReference>